<dbReference type="SUPFAM" id="SSF53850">
    <property type="entry name" value="Periplasmic binding protein-like II"/>
    <property type="match status" value="1"/>
</dbReference>
<dbReference type="RefSeq" id="WP_102244105.1">
    <property type="nucleotide sequence ID" value="NZ_CP025704.1"/>
</dbReference>
<dbReference type="PANTHER" id="PTHR38834">
    <property type="entry name" value="PERIPLASMIC SUBSTRATE BINDING PROTEIN FAMILY 3"/>
    <property type="match status" value="1"/>
</dbReference>
<dbReference type="PANTHER" id="PTHR38834:SF3">
    <property type="entry name" value="SOLUTE-BINDING PROTEIN FAMILY 3_N-TERMINAL DOMAIN-CONTAINING PROTEIN"/>
    <property type="match status" value="1"/>
</dbReference>
<dbReference type="InterPro" id="IPR001638">
    <property type="entry name" value="Solute-binding_3/MltF_N"/>
</dbReference>
<reference evidence="1 2" key="1">
    <citation type="submission" date="2018-01" db="EMBL/GenBank/DDBJ databases">
        <title>Complete genome sequence of Bacteriovorax stolpii DSM12778.</title>
        <authorList>
            <person name="Tang B."/>
            <person name="Chang J."/>
        </authorList>
    </citation>
    <scope>NUCLEOTIDE SEQUENCE [LARGE SCALE GENOMIC DNA]</scope>
    <source>
        <strain evidence="1 2">DSM 12778</strain>
    </source>
</reference>
<accession>A0A2K9NVM0</accession>
<dbReference type="Pfam" id="PF00497">
    <property type="entry name" value="SBP_bac_3"/>
    <property type="match status" value="1"/>
</dbReference>
<dbReference type="Proteomes" id="UP000235584">
    <property type="component" value="Chromosome"/>
</dbReference>
<dbReference type="AlphaFoldDB" id="A0A2K9NVM0"/>
<dbReference type="OrthoDB" id="5297654at2"/>
<gene>
    <name evidence="1" type="ORF">C0V70_12020</name>
</gene>
<name>A0A2K9NVM0_BACTC</name>
<proteinExistence type="predicted"/>
<evidence type="ECO:0000313" key="1">
    <source>
        <dbReference type="EMBL" id="AUN98814.1"/>
    </source>
</evidence>
<organism evidence="1 2">
    <name type="scientific">Bacteriovorax stolpii</name>
    <name type="common">Bdellovibrio stolpii</name>
    <dbReference type="NCBI Taxonomy" id="960"/>
    <lineage>
        <taxon>Bacteria</taxon>
        <taxon>Pseudomonadati</taxon>
        <taxon>Bdellovibrionota</taxon>
        <taxon>Bacteriovoracia</taxon>
        <taxon>Bacteriovoracales</taxon>
        <taxon>Bacteriovoracaceae</taxon>
        <taxon>Bacteriovorax</taxon>
    </lineage>
</organism>
<evidence type="ECO:0000313" key="2">
    <source>
        <dbReference type="Proteomes" id="UP000235584"/>
    </source>
</evidence>
<dbReference type="EMBL" id="CP025704">
    <property type="protein sequence ID" value="AUN98814.1"/>
    <property type="molecule type" value="Genomic_DNA"/>
</dbReference>
<dbReference type="KEGG" id="bsto:C0V70_12020"/>
<protein>
    <submittedName>
        <fullName evidence="1">Amino acid ABC transporter substrate-binding protein</fullName>
    </submittedName>
</protein>
<dbReference type="Gene3D" id="3.40.190.10">
    <property type="entry name" value="Periplasmic binding protein-like II"/>
    <property type="match status" value="2"/>
</dbReference>
<keyword evidence="2" id="KW-1185">Reference proteome</keyword>
<sequence>MKILVLAMILFLGIQEGVRGEEFKVVTTEFPPYQILDGEEVRGISTEIVKGVLEIAGIKAHFYGYPWPRAYRIAQKEPNVLIYSLARTSEREKLFKWVGSIVPFNVYFWKLRDRHDIKANTIEEAKRYVSGGTIDDIKAIELVKLGFVSGKNLELVSSDEISIRKLFAGRIDIMPYDEMSFLERIKRAGFSFDKVEKMARVDSISHELYIGVSLQTSDEKVKKLKKALAQFKKTKRYKELQKEIYRR</sequence>